<proteinExistence type="predicted"/>
<dbReference type="RefSeq" id="WP_099534439.1">
    <property type="nucleotide sequence ID" value="NZ_JAZAQF010000069.1"/>
</dbReference>
<feature type="domain" description="HTH cro/C1-type" evidence="1">
    <location>
        <begin position="8"/>
        <end position="63"/>
    </location>
</feature>
<accession>A0ABW7CAM7</accession>
<gene>
    <name evidence="2" type="ORF">VPK24_11280</name>
</gene>
<keyword evidence="3" id="KW-1185">Reference proteome</keyword>
<dbReference type="SMART" id="SM00530">
    <property type="entry name" value="HTH_XRE"/>
    <property type="match status" value="1"/>
</dbReference>
<organism evidence="2 3">
    <name type="scientific">Limnothrix redekei LRLZ20PSL1</name>
    <dbReference type="NCBI Taxonomy" id="3112953"/>
    <lineage>
        <taxon>Bacteria</taxon>
        <taxon>Bacillati</taxon>
        <taxon>Cyanobacteriota</taxon>
        <taxon>Cyanophyceae</taxon>
        <taxon>Pseudanabaenales</taxon>
        <taxon>Pseudanabaenaceae</taxon>
        <taxon>Limnothrix</taxon>
    </lineage>
</organism>
<dbReference type="CDD" id="cd00093">
    <property type="entry name" value="HTH_XRE"/>
    <property type="match status" value="1"/>
</dbReference>
<name>A0ABW7CAM7_9CYAN</name>
<dbReference type="PROSITE" id="PS50943">
    <property type="entry name" value="HTH_CROC1"/>
    <property type="match status" value="1"/>
</dbReference>
<dbReference type="InterPro" id="IPR001387">
    <property type="entry name" value="Cro/C1-type_HTH"/>
</dbReference>
<evidence type="ECO:0000313" key="3">
    <source>
        <dbReference type="Proteomes" id="UP001604335"/>
    </source>
</evidence>
<evidence type="ECO:0000259" key="1">
    <source>
        <dbReference type="PROSITE" id="PS50943"/>
    </source>
</evidence>
<evidence type="ECO:0000313" key="2">
    <source>
        <dbReference type="EMBL" id="MFG3818219.1"/>
    </source>
</evidence>
<dbReference type="Proteomes" id="UP001604335">
    <property type="component" value="Unassembled WGS sequence"/>
</dbReference>
<protein>
    <submittedName>
        <fullName evidence="2">Helix-turn-helix transcriptional regulator</fullName>
    </submittedName>
</protein>
<comment type="caution">
    <text evidence="2">The sequence shown here is derived from an EMBL/GenBank/DDBJ whole genome shotgun (WGS) entry which is preliminary data.</text>
</comment>
<sequence length="76" mass="8476">MGKAGQVLKQVLTSHEVSQYALAAKLDIERTTVYRWCNDVRDPSGDTIVAIVTALKKLNPEAARDFVRLYLGEIVE</sequence>
<dbReference type="SUPFAM" id="SSF47413">
    <property type="entry name" value="lambda repressor-like DNA-binding domains"/>
    <property type="match status" value="1"/>
</dbReference>
<reference evidence="3" key="1">
    <citation type="journal article" date="2024" name="Algal Res.">
        <title>Biochemical, toxicological and genomic investigation of a high-biomass producing Limnothrix strain isolated from Italian shallow drinking water reservoir.</title>
        <authorList>
            <person name="Simonazzi M."/>
            <person name="Shishido T.K."/>
            <person name="Delbaje E."/>
            <person name="Wahlsten M."/>
            <person name="Fewer D.P."/>
            <person name="Sivonen K."/>
            <person name="Pezzolesi L."/>
            <person name="Pistocchi R."/>
        </authorList>
    </citation>
    <scope>NUCLEOTIDE SEQUENCE [LARGE SCALE GENOMIC DNA]</scope>
    <source>
        <strain evidence="3">LRLZ20PSL1</strain>
    </source>
</reference>
<dbReference type="Gene3D" id="1.10.260.40">
    <property type="entry name" value="lambda repressor-like DNA-binding domains"/>
    <property type="match status" value="1"/>
</dbReference>
<dbReference type="Pfam" id="PF01381">
    <property type="entry name" value="HTH_3"/>
    <property type="match status" value="1"/>
</dbReference>
<dbReference type="EMBL" id="JAZAQF010000069">
    <property type="protein sequence ID" value="MFG3818219.1"/>
    <property type="molecule type" value="Genomic_DNA"/>
</dbReference>
<dbReference type="InterPro" id="IPR010982">
    <property type="entry name" value="Lambda_DNA-bd_dom_sf"/>
</dbReference>